<dbReference type="EMBL" id="JAWWNJ010000046">
    <property type="protein sequence ID" value="KAK7018478.1"/>
    <property type="molecule type" value="Genomic_DNA"/>
</dbReference>
<dbReference type="SUPFAM" id="SSF52047">
    <property type="entry name" value="RNI-like"/>
    <property type="match status" value="1"/>
</dbReference>
<keyword evidence="1" id="KW-0175">Coiled coil</keyword>
<proteinExistence type="predicted"/>
<name>A0AAW0AY09_9AGAR</name>
<gene>
    <name evidence="2" type="ORF">R3P38DRAFT_1301470</name>
</gene>
<dbReference type="AlphaFoldDB" id="A0AAW0AY09"/>
<accession>A0AAW0AY09</accession>
<evidence type="ECO:0000256" key="1">
    <source>
        <dbReference type="SAM" id="Coils"/>
    </source>
</evidence>
<reference evidence="2 3" key="1">
    <citation type="journal article" date="2024" name="J Genomics">
        <title>Draft genome sequencing and assembly of Favolaschia claudopus CIRM-BRFM 2984 isolated from oak limbs.</title>
        <authorList>
            <person name="Navarro D."/>
            <person name="Drula E."/>
            <person name="Chaduli D."/>
            <person name="Cazenave R."/>
            <person name="Ahrendt S."/>
            <person name="Wang J."/>
            <person name="Lipzen A."/>
            <person name="Daum C."/>
            <person name="Barry K."/>
            <person name="Grigoriev I.V."/>
            <person name="Favel A."/>
            <person name="Rosso M.N."/>
            <person name="Martin F."/>
        </authorList>
    </citation>
    <scope>NUCLEOTIDE SEQUENCE [LARGE SCALE GENOMIC DNA]</scope>
    <source>
        <strain evidence="2 3">CIRM-BRFM 2984</strain>
    </source>
</reference>
<evidence type="ECO:0000313" key="2">
    <source>
        <dbReference type="EMBL" id="KAK7018478.1"/>
    </source>
</evidence>
<keyword evidence="3" id="KW-1185">Reference proteome</keyword>
<evidence type="ECO:0000313" key="3">
    <source>
        <dbReference type="Proteomes" id="UP001362999"/>
    </source>
</evidence>
<organism evidence="2 3">
    <name type="scientific">Favolaschia claudopus</name>
    <dbReference type="NCBI Taxonomy" id="2862362"/>
    <lineage>
        <taxon>Eukaryota</taxon>
        <taxon>Fungi</taxon>
        <taxon>Dikarya</taxon>
        <taxon>Basidiomycota</taxon>
        <taxon>Agaricomycotina</taxon>
        <taxon>Agaricomycetes</taxon>
        <taxon>Agaricomycetidae</taxon>
        <taxon>Agaricales</taxon>
        <taxon>Marasmiineae</taxon>
        <taxon>Mycenaceae</taxon>
        <taxon>Favolaschia</taxon>
    </lineage>
</organism>
<sequence>MDTACAQDRARLAELEHQIQELERTLAALRLEECAVKDRLNAYKYPVLSLPHEIVAEIFLRFIPAYPACPPLAGSESPVLLTHICRMWRETALATPRLWRAVCLSAMERASFNPNYIWLNRAGCCPLSIRLNERDSYALSGPALAAAIAPHRARCEYLKIRLAFQGAVPAIEGEFSILHHLDLELDVHLSKTVVFDTVPMLRSAVLDFIASRWIVLPWTQLTTLWLHTLTLPECVPILPKAENLVECHLDLVARLRDKNFVVDPCITLTRLQSLTVHAENSMTRCLDSFSLPALFSLDICEVLLGTDPVSSLSAFATRSQCSLRQLCIRSTHSSPLTEDAYCAAFPSIQSCQRIRTDGYIYCHE</sequence>
<protein>
    <submittedName>
        <fullName evidence="2">F-box domain-containing protein</fullName>
    </submittedName>
</protein>
<dbReference type="Proteomes" id="UP001362999">
    <property type="component" value="Unassembled WGS sequence"/>
</dbReference>
<feature type="coiled-coil region" evidence="1">
    <location>
        <begin position="5"/>
        <end position="32"/>
    </location>
</feature>
<comment type="caution">
    <text evidence="2">The sequence shown here is derived from an EMBL/GenBank/DDBJ whole genome shotgun (WGS) entry which is preliminary data.</text>
</comment>